<dbReference type="RefSeq" id="WP_151727031.1">
    <property type="nucleotide sequence ID" value="NZ_BKZV01000001.1"/>
</dbReference>
<dbReference type="InterPro" id="IPR016032">
    <property type="entry name" value="Sig_transdc_resp-reg_C-effctor"/>
</dbReference>
<keyword evidence="3" id="KW-0418">Kinase</keyword>
<dbReference type="GO" id="GO:0003677">
    <property type="term" value="F:DNA binding"/>
    <property type="evidence" value="ECO:0007669"/>
    <property type="project" value="InterPro"/>
</dbReference>
<feature type="domain" description="HTH luxR-type" evidence="1">
    <location>
        <begin position="220"/>
        <end position="256"/>
    </location>
</feature>
<dbReference type="SUPFAM" id="SSF46894">
    <property type="entry name" value="C-terminal effector domain of the bipartite response regulators"/>
    <property type="match status" value="1"/>
</dbReference>
<dbReference type="AlphaFoldDB" id="A0A5J4JXN8"/>
<evidence type="ECO:0000259" key="2">
    <source>
        <dbReference type="Pfam" id="PF09623"/>
    </source>
</evidence>
<protein>
    <submittedName>
        <fullName evidence="3">Histidine kinase</fullName>
    </submittedName>
</protein>
<dbReference type="EMBL" id="BKZV01000001">
    <property type="protein sequence ID" value="GER82088.1"/>
    <property type="molecule type" value="Genomic_DNA"/>
</dbReference>
<dbReference type="Gene3D" id="1.10.10.10">
    <property type="entry name" value="Winged helix-like DNA-binding domain superfamily/Winged helix DNA-binding domain"/>
    <property type="match status" value="1"/>
</dbReference>
<dbReference type="InterPro" id="IPR000792">
    <property type="entry name" value="Tscrpt_reg_LuxR_C"/>
</dbReference>
<dbReference type="Proteomes" id="UP000334820">
    <property type="component" value="Unassembled WGS sequence"/>
</dbReference>
<sequence length="295" mass="33751">MDKKHVLIATLGGQPQIVTFTLDLLLAKGFPISEVVVVHPATRGDLRLSKACKLLASEFSGHYYRAAQKTISFSSQALELNGQPIEDIQTDLQIDASLNFLQRLLGDYKRRDYVIHLSVSGGKRLMTLLAISVAIFNFGHHDHIWHLYTPWEVQKQVDEGRQMHIPPDTGHRLIKVPLPTIGPFLYSPSLSFRAIYEQQRQQAAAEDWRRCRTVFSQATPAQQRVLRAFARGLRPKQVAEELHLSETTVHSHKTVLLSLCRQAWELPEQDSLDYHFLREKFARIVEQEQDNDTIL</sequence>
<dbReference type="Pfam" id="PF09623">
    <property type="entry name" value="Cas_NE0113"/>
    <property type="match status" value="1"/>
</dbReference>
<gene>
    <name evidence="3" type="ORF">KTAU_07260</name>
</gene>
<keyword evidence="4" id="KW-1185">Reference proteome</keyword>
<accession>A0A5J4JXN8</accession>
<comment type="caution">
    <text evidence="3">The sequence shown here is derived from an EMBL/GenBank/DDBJ whole genome shotgun (WGS) entry which is preliminary data.</text>
</comment>
<dbReference type="Pfam" id="PF00196">
    <property type="entry name" value="GerE"/>
    <property type="match status" value="1"/>
</dbReference>
<keyword evidence="3" id="KW-0808">Transferase</keyword>
<evidence type="ECO:0000259" key="1">
    <source>
        <dbReference type="Pfam" id="PF00196"/>
    </source>
</evidence>
<dbReference type="InterPro" id="IPR019092">
    <property type="entry name" value="SSO2081-like_dom"/>
</dbReference>
<evidence type="ECO:0000313" key="4">
    <source>
        <dbReference type="Proteomes" id="UP000334820"/>
    </source>
</evidence>
<feature type="domain" description="CRISPR system ring nuclease SSO2081-like" evidence="2">
    <location>
        <begin position="14"/>
        <end position="187"/>
    </location>
</feature>
<dbReference type="GO" id="GO:0016301">
    <property type="term" value="F:kinase activity"/>
    <property type="evidence" value="ECO:0007669"/>
    <property type="project" value="UniProtKB-KW"/>
</dbReference>
<proteinExistence type="predicted"/>
<name>A0A5J4JXN8_9CHLR</name>
<organism evidence="3 4">
    <name type="scientific">Thermogemmatispora aurantia</name>
    <dbReference type="NCBI Taxonomy" id="2045279"/>
    <lineage>
        <taxon>Bacteria</taxon>
        <taxon>Bacillati</taxon>
        <taxon>Chloroflexota</taxon>
        <taxon>Ktedonobacteria</taxon>
        <taxon>Thermogemmatisporales</taxon>
        <taxon>Thermogemmatisporaceae</taxon>
        <taxon>Thermogemmatispora</taxon>
    </lineage>
</organism>
<dbReference type="GO" id="GO:0006355">
    <property type="term" value="P:regulation of DNA-templated transcription"/>
    <property type="evidence" value="ECO:0007669"/>
    <property type="project" value="InterPro"/>
</dbReference>
<reference evidence="3 4" key="1">
    <citation type="journal article" date="2019" name="Int. J. Syst. Evol. Microbiol.">
        <title>Thermogemmatispora aurantia sp. nov. and Thermogemmatispora argillosa sp. nov., within the class Ktedonobacteria, and emended description of the genus Thermogemmatispora.</title>
        <authorList>
            <person name="Zheng Y."/>
            <person name="Wang C.M."/>
            <person name="Sakai Y."/>
            <person name="Abe K."/>
            <person name="Yokota A."/>
            <person name="Yabe S."/>
        </authorList>
    </citation>
    <scope>NUCLEOTIDE SEQUENCE [LARGE SCALE GENOMIC DNA]</scope>
    <source>
        <strain evidence="3 4">A1-2</strain>
    </source>
</reference>
<dbReference type="InterPro" id="IPR036388">
    <property type="entry name" value="WH-like_DNA-bd_sf"/>
</dbReference>
<evidence type="ECO:0000313" key="3">
    <source>
        <dbReference type="EMBL" id="GER82088.1"/>
    </source>
</evidence>